<dbReference type="Proteomes" id="UP000637002">
    <property type="component" value="Unassembled WGS sequence"/>
</dbReference>
<keyword evidence="3" id="KW-1185">Reference proteome</keyword>
<evidence type="ECO:0000313" key="2">
    <source>
        <dbReference type="EMBL" id="GGC56597.1"/>
    </source>
</evidence>
<dbReference type="SUPFAM" id="SSF53448">
    <property type="entry name" value="Nucleotide-diphospho-sugar transferases"/>
    <property type="match status" value="1"/>
</dbReference>
<sequence>MNGVDPAAVQLSFIVVNWNKPELTRQCLDSIVAHTRDIPFEIIVVDNGSAPEHLPSLRALGAREGVRLIELNANLFFGEANNIGVEAAHGDRIVLINNDIELTAGYLGPLVRLLDEAHAAGAVGPKFVYPDGRLQEAGGYVDPDGWTIQHGKAGVAVERISARGAHIVDYCSAACLLLRRELFLAAGGFDPLFDPAYYEDVDLMLRIRALGYYTYLCADVTVIHDENSTSRSLWDEERLTALIARNHARFVDRWGSYVARRLFDDVAIPAIEPVRWTAEAPPRRDRPRVALHGPGLVADTPEWRAILRLAGEISREDHVIVVADEACSRCRILTLAQRAGAALDAFSVERAGAGVRRPGDTELRLGGTPDGGLAVFAASGPRAAEIGGRFRPGPGTGKAL</sequence>
<gene>
    <name evidence="2" type="ORF">GCM10010994_14410</name>
</gene>
<reference evidence="2" key="1">
    <citation type="journal article" date="2014" name="Int. J. Syst. Evol. Microbiol.">
        <title>Complete genome sequence of Corynebacterium casei LMG S-19264T (=DSM 44701T), isolated from a smear-ripened cheese.</title>
        <authorList>
            <consortium name="US DOE Joint Genome Institute (JGI-PGF)"/>
            <person name="Walter F."/>
            <person name="Albersmeier A."/>
            <person name="Kalinowski J."/>
            <person name="Ruckert C."/>
        </authorList>
    </citation>
    <scope>NUCLEOTIDE SEQUENCE</scope>
    <source>
        <strain evidence="2">CGMCC 1.12919</strain>
    </source>
</reference>
<dbReference type="Gene3D" id="3.90.550.10">
    <property type="entry name" value="Spore Coat Polysaccharide Biosynthesis Protein SpsA, Chain A"/>
    <property type="match status" value="1"/>
</dbReference>
<dbReference type="EMBL" id="BMGG01000002">
    <property type="protein sequence ID" value="GGC56597.1"/>
    <property type="molecule type" value="Genomic_DNA"/>
</dbReference>
<dbReference type="InterPro" id="IPR029044">
    <property type="entry name" value="Nucleotide-diphossugar_trans"/>
</dbReference>
<name>A0A916U1M2_9HYPH</name>
<accession>A0A916U1M2</accession>
<dbReference type="RefSeq" id="WP_188608448.1">
    <property type="nucleotide sequence ID" value="NZ_BMGG01000002.1"/>
</dbReference>
<evidence type="ECO:0000259" key="1">
    <source>
        <dbReference type="Pfam" id="PF00535"/>
    </source>
</evidence>
<organism evidence="2 3">
    <name type="scientific">Chelatococcus reniformis</name>
    <dbReference type="NCBI Taxonomy" id="1494448"/>
    <lineage>
        <taxon>Bacteria</taxon>
        <taxon>Pseudomonadati</taxon>
        <taxon>Pseudomonadota</taxon>
        <taxon>Alphaproteobacteria</taxon>
        <taxon>Hyphomicrobiales</taxon>
        <taxon>Chelatococcaceae</taxon>
        <taxon>Chelatococcus</taxon>
    </lineage>
</organism>
<proteinExistence type="predicted"/>
<dbReference type="AlphaFoldDB" id="A0A916U1M2"/>
<dbReference type="InterPro" id="IPR001173">
    <property type="entry name" value="Glyco_trans_2-like"/>
</dbReference>
<feature type="domain" description="Glycosyltransferase 2-like" evidence="1">
    <location>
        <begin position="12"/>
        <end position="182"/>
    </location>
</feature>
<dbReference type="PANTHER" id="PTHR43179:SF7">
    <property type="entry name" value="RHAMNOSYLTRANSFERASE WBBL"/>
    <property type="match status" value="1"/>
</dbReference>
<dbReference type="Pfam" id="PF00535">
    <property type="entry name" value="Glycos_transf_2"/>
    <property type="match status" value="1"/>
</dbReference>
<dbReference type="CDD" id="cd04186">
    <property type="entry name" value="GT_2_like_c"/>
    <property type="match status" value="1"/>
</dbReference>
<dbReference type="PANTHER" id="PTHR43179">
    <property type="entry name" value="RHAMNOSYLTRANSFERASE WBBL"/>
    <property type="match status" value="1"/>
</dbReference>
<evidence type="ECO:0000313" key="3">
    <source>
        <dbReference type="Proteomes" id="UP000637002"/>
    </source>
</evidence>
<comment type="caution">
    <text evidence="2">The sequence shown here is derived from an EMBL/GenBank/DDBJ whole genome shotgun (WGS) entry which is preliminary data.</text>
</comment>
<reference evidence="2" key="2">
    <citation type="submission" date="2020-09" db="EMBL/GenBank/DDBJ databases">
        <authorList>
            <person name="Sun Q."/>
            <person name="Zhou Y."/>
        </authorList>
    </citation>
    <scope>NUCLEOTIDE SEQUENCE</scope>
    <source>
        <strain evidence="2">CGMCC 1.12919</strain>
    </source>
</reference>
<protein>
    <recommendedName>
        <fullName evidence="1">Glycosyltransferase 2-like domain-containing protein</fullName>
    </recommendedName>
</protein>